<dbReference type="EMBL" id="CP043451">
    <property type="protein sequence ID" value="QEM02856.1"/>
    <property type="molecule type" value="Genomic_DNA"/>
</dbReference>
<dbReference type="RefSeq" id="WP_112655808.1">
    <property type="nucleotide sequence ID" value="NZ_CP043451.1"/>
</dbReference>
<dbReference type="InterPro" id="IPR036568">
    <property type="entry name" value="GGCT-like_sf"/>
</dbReference>
<evidence type="ECO:0000313" key="2">
    <source>
        <dbReference type="EMBL" id="QEM02856.1"/>
    </source>
</evidence>
<dbReference type="SUPFAM" id="SSF110857">
    <property type="entry name" value="Gamma-glutamyl cyclotransferase-like"/>
    <property type="match status" value="1"/>
</dbReference>
<evidence type="ECO:0000313" key="3">
    <source>
        <dbReference type="EMBL" id="QTE48398.1"/>
    </source>
</evidence>
<dbReference type="InterPro" id="IPR013024">
    <property type="entry name" value="GGCT-like"/>
</dbReference>
<gene>
    <name evidence="2" type="ORF">DIU31_004750</name>
    <name evidence="3" type="ORF">J3L21_22975</name>
</gene>
<accession>A0AAE6MGU6</accession>
<dbReference type="Gene3D" id="3.10.490.10">
    <property type="entry name" value="Gamma-glutamyl cyclotransferase-like"/>
    <property type="match status" value="1"/>
</dbReference>
<feature type="domain" description="Gamma-glutamylcyclotransferase AIG2-like" evidence="1">
    <location>
        <begin position="8"/>
        <end position="129"/>
    </location>
</feature>
<dbReference type="CDD" id="cd06661">
    <property type="entry name" value="GGCT_like"/>
    <property type="match status" value="1"/>
</dbReference>
<reference evidence="2 4" key="1">
    <citation type="submission" date="2019-08" db="EMBL/GenBank/DDBJ databases">
        <title>Comparative genome analysis confer to the adaptation heavy metal polluted environment.</title>
        <authorList>
            <person name="Li Y."/>
        </authorList>
    </citation>
    <scope>NUCLEOTIDE SEQUENCE [LARGE SCALE GENOMIC DNA]</scope>
    <source>
        <strain evidence="2 4">P2</strain>
    </source>
</reference>
<keyword evidence="5" id="KW-1185">Reference proteome</keyword>
<dbReference type="Proteomes" id="UP000250557">
    <property type="component" value="Chromosome"/>
</dbReference>
<evidence type="ECO:0000313" key="4">
    <source>
        <dbReference type="Proteomes" id="UP000250557"/>
    </source>
</evidence>
<proteinExistence type="predicted"/>
<dbReference type="Pfam" id="PF06094">
    <property type="entry name" value="GGACT"/>
    <property type="match status" value="1"/>
</dbReference>
<dbReference type="EMBL" id="CP071880">
    <property type="protein sequence ID" value="QTE48398.1"/>
    <property type="molecule type" value="Genomic_DNA"/>
</dbReference>
<reference evidence="3 5" key="2">
    <citation type="submission" date="2021-03" db="EMBL/GenBank/DDBJ databases">
        <title>Mucilaginibacter strains isolated from gold and copper mining confer multi heavy-metal resistance.</title>
        <authorList>
            <person name="Li Y."/>
        </authorList>
    </citation>
    <scope>NUCLEOTIDE SEQUENCE [LARGE SCALE GENOMIC DNA]</scope>
    <source>
        <strain evidence="3 5">P2-4</strain>
    </source>
</reference>
<sequence length="148" mass="17136">METTSQFLFVYGTLLQPGNEFAAYLNKHCKFIGDGRIRGRLYDIGQYPGAVIGNTEERYIYGSIFMMDNPETILKVVDDYEGIGELYNHPHEYIRELVDIFTDNEDINCWMYLYNLPVAAYNEIITGDYIQYLKDTSAQNNAAKQPFK</sequence>
<evidence type="ECO:0000313" key="5">
    <source>
        <dbReference type="Proteomes" id="UP000663940"/>
    </source>
</evidence>
<dbReference type="AlphaFoldDB" id="A0AAE6MGU6"/>
<dbReference type="InterPro" id="IPR009288">
    <property type="entry name" value="AIG2-like_dom"/>
</dbReference>
<protein>
    <submittedName>
        <fullName evidence="2">Gamma-glutamylcyclotransferase</fullName>
    </submittedName>
</protein>
<organism evidence="2 4">
    <name type="scientific">Mucilaginibacter rubeus</name>
    <dbReference type="NCBI Taxonomy" id="2027860"/>
    <lineage>
        <taxon>Bacteria</taxon>
        <taxon>Pseudomonadati</taxon>
        <taxon>Bacteroidota</taxon>
        <taxon>Sphingobacteriia</taxon>
        <taxon>Sphingobacteriales</taxon>
        <taxon>Sphingobacteriaceae</taxon>
        <taxon>Mucilaginibacter</taxon>
    </lineage>
</organism>
<dbReference type="Proteomes" id="UP000663940">
    <property type="component" value="Chromosome"/>
</dbReference>
<evidence type="ECO:0000259" key="1">
    <source>
        <dbReference type="Pfam" id="PF06094"/>
    </source>
</evidence>
<name>A0AAE6MGU6_9SPHI</name>